<organism evidence="1">
    <name type="scientific">Edaphobacter paludis</name>
    <dbReference type="NCBI Taxonomy" id="3035702"/>
    <lineage>
        <taxon>Bacteria</taxon>
        <taxon>Pseudomonadati</taxon>
        <taxon>Acidobacteriota</taxon>
        <taxon>Terriglobia</taxon>
        <taxon>Terriglobales</taxon>
        <taxon>Acidobacteriaceae</taxon>
        <taxon>Edaphobacter</taxon>
    </lineage>
</organism>
<dbReference type="RefSeq" id="WP_348269333.1">
    <property type="nucleotide sequence ID" value="NZ_CP121195.1"/>
</dbReference>
<evidence type="ECO:0000313" key="1">
    <source>
        <dbReference type="EMBL" id="XBH11930.1"/>
    </source>
</evidence>
<protein>
    <submittedName>
        <fullName evidence="1">Uncharacterized protein</fullName>
    </submittedName>
</protein>
<name>A0AAU7D4A2_9BACT</name>
<proteinExistence type="predicted"/>
<gene>
    <name evidence="1" type="ORF">P8936_09390</name>
</gene>
<dbReference type="EMBL" id="CP121195">
    <property type="protein sequence ID" value="XBH11930.1"/>
    <property type="molecule type" value="Genomic_DNA"/>
</dbReference>
<sequence>MPGRTVVQWDKEDRADLGIIKVDLLSKQRCMFQGCRLFGFHCISVNNPTTLVIACGLIMA</sequence>
<reference evidence="1" key="1">
    <citation type="submission" date="2023-03" db="EMBL/GenBank/DDBJ databases">
        <title>Edaphobacter sp.</title>
        <authorList>
            <person name="Huber K.J."/>
            <person name="Papendorf J."/>
            <person name="Pilke C."/>
            <person name="Bunk B."/>
            <person name="Sproeer C."/>
            <person name="Pester M."/>
        </authorList>
    </citation>
    <scope>NUCLEOTIDE SEQUENCE</scope>
    <source>
        <strain evidence="1">DSM 109920</strain>
    </source>
</reference>
<dbReference type="AlphaFoldDB" id="A0AAU7D4A2"/>
<accession>A0AAU7D4A2</accession>